<keyword evidence="5" id="KW-1185">Reference proteome</keyword>
<comment type="caution">
    <text evidence="3">The sequence shown here is derived from an EMBL/GenBank/DDBJ whole genome shotgun (WGS) entry which is preliminary data.</text>
</comment>
<evidence type="ECO:0000313" key="4">
    <source>
        <dbReference type="Proteomes" id="UP000430021"/>
    </source>
</evidence>
<reference evidence="3 4" key="1">
    <citation type="submission" date="2019-12" db="EMBL/GenBank/DDBJ databases">
        <title>Genomic-based taxomic classification of the family Erythrobacteraceae.</title>
        <authorList>
            <person name="Xu L."/>
        </authorList>
    </citation>
    <scope>NUCLEOTIDE SEQUENCE [LARGE SCALE GENOMIC DNA]</scope>
    <source>
        <strain evidence="3 4">JCM 10282</strain>
    </source>
</reference>
<dbReference type="EMBL" id="JACICE010000004">
    <property type="protein sequence ID" value="MBB3777114.1"/>
    <property type="molecule type" value="Genomic_DNA"/>
</dbReference>
<evidence type="ECO:0000259" key="1">
    <source>
        <dbReference type="Pfam" id="PF00561"/>
    </source>
</evidence>
<dbReference type="InterPro" id="IPR029058">
    <property type="entry name" value="AB_hydrolase_fold"/>
</dbReference>
<feature type="domain" description="AB hydrolase-1" evidence="1">
    <location>
        <begin position="6"/>
        <end position="240"/>
    </location>
</feature>
<dbReference type="Gene3D" id="3.40.50.1820">
    <property type="entry name" value="alpha/beta hydrolase"/>
    <property type="match status" value="1"/>
</dbReference>
<dbReference type="OrthoDB" id="8680283at2"/>
<evidence type="ECO:0000313" key="2">
    <source>
        <dbReference type="EMBL" id="MBB3777114.1"/>
    </source>
</evidence>
<dbReference type="RefSeq" id="WP_160761897.1">
    <property type="nucleotide sequence ID" value="NZ_BAAADZ010000001.1"/>
</dbReference>
<name>A0A6I4UMZ2_9SPHN</name>
<reference evidence="2 5" key="2">
    <citation type="submission" date="2020-08" db="EMBL/GenBank/DDBJ databases">
        <title>Genomic Encyclopedia of Type Strains, Phase IV (KMG-IV): sequencing the most valuable type-strain genomes for metagenomic binning, comparative biology and taxonomic classification.</title>
        <authorList>
            <person name="Goeker M."/>
        </authorList>
    </citation>
    <scope>NUCLEOTIDE SEQUENCE [LARGE SCALE GENOMIC DNA]</scope>
    <source>
        <strain evidence="2 5">DSM 8510</strain>
    </source>
</reference>
<evidence type="ECO:0000313" key="3">
    <source>
        <dbReference type="EMBL" id="MXP39746.1"/>
    </source>
</evidence>
<dbReference type="SUPFAM" id="SSF53474">
    <property type="entry name" value="alpha/beta-Hydrolases"/>
    <property type="match status" value="1"/>
</dbReference>
<dbReference type="Proteomes" id="UP000430021">
    <property type="component" value="Unassembled WGS sequence"/>
</dbReference>
<protein>
    <submittedName>
        <fullName evidence="2">Pimeloyl-ACP methyl ester carboxylesterase</fullName>
    </submittedName>
</protein>
<sequence>MRPATLYFHGLPGSAAELASFGPEIAAQAGHFHVFDRSATPGEGYFPSLAARIAAQYPDEPLRLVGFSLGAPAALQVAPHLGARVERIDLVSPAAPLQLGDFLDDMAGAPVFRAALAGRMPFAALTFMQAQVARIAPAKMAAALMAKARGADRALAADPRFIAGLAQSLQTSLLSRRAAYSAEIRAYVANWSGALAKVHQPVTIWQGSEDDWTPPAMAEALAAHLPSTPALLMQPGCSHFSTLGAYLEAEACP</sequence>
<dbReference type="Proteomes" id="UP000548685">
    <property type="component" value="Unassembled WGS sequence"/>
</dbReference>
<gene>
    <name evidence="2" type="ORF">FHS52_003107</name>
    <name evidence="3" type="ORF">GRI59_14145</name>
</gene>
<organism evidence="3 4">
    <name type="scientific">Erythrobacter ramosus</name>
    <dbReference type="NCBI Taxonomy" id="35811"/>
    <lineage>
        <taxon>Bacteria</taxon>
        <taxon>Pseudomonadati</taxon>
        <taxon>Pseudomonadota</taxon>
        <taxon>Alphaproteobacteria</taxon>
        <taxon>Sphingomonadales</taxon>
        <taxon>Erythrobacteraceae</taxon>
        <taxon>Erythrobacter/Porphyrobacter group</taxon>
        <taxon>Erythrobacter</taxon>
    </lineage>
</organism>
<evidence type="ECO:0000313" key="5">
    <source>
        <dbReference type="Proteomes" id="UP000548685"/>
    </source>
</evidence>
<dbReference type="Pfam" id="PF00561">
    <property type="entry name" value="Abhydrolase_1"/>
    <property type="match status" value="1"/>
</dbReference>
<dbReference type="EMBL" id="WTYB01000004">
    <property type="protein sequence ID" value="MXP39746.1"/>
    <property type="molecule type" value="Genomic_DNA"/>
</dbReference>
<dbReference type="AlphaFoldDB" id="A0A6I4UMZ2"/>
<dbReference type="InterPro" id="IPR000073">
    <property type="entry name" value="AB_hydrolase_1"/>
</dbReference>
<proteinExistence type="predicted"/>
<accession>A0A6I4UMZ2</accession>